<proteinExistence type="predicted"/>
<dbReference type="Gene3D" id="3.40.50.10140">
    <property type="entry name" value="Toll/interleukin-1 receptor homology (TIR) domain"/>
    <property type="match status" value="1"/>
</dbReference>
<dbReference type="InterPro" id="IPR058546">
    <property type="entry name" value="RPS4B/Roq1-like_LRR"/>
</dbReference>
<dbReference type="Gene3D" id="3.80.10.10">
    <property type="entry name" value="Ribonuclease Inhibitor"/>
    <property type="match status" value="2"/>
</dbReference>
<dbReference type="InterPro" id="IPR000157">
    <property type="entry name" value="TIR_dom"/>
</dbReference>
<dbReference type="InterPro" id="IPR044974">
    <property type="entry name" value="Disease_R_plants"/>
</dbReference>
<dbReference type="Pfam" id="PF23282">
    <property type="entry name" value="WHD_ROQ1"/>
    <property type="match status" value="1"/>
</dbReference>
<dbReference type="FunFam" id="3.40.50.10140:FF:000007">
    <property type="entry name" value="Disease resistance protein (TIR-NBS-LRR class)"/>
    <property type="match status" value="1"/>
</dbReference>
<dbReference type="InterPro" id="IPR058192">
    <property type="entry name" value="WHD_ROQ1-like"/>
</dbReference>
<dbReference type="Pfam" id="PF23286">
    <property type="entry name" value="LRR_13"/>
    <property type="match status" value="1"/>
</dbReference>
<evidence type="ECO:0000259" key="5">
    <source>
        <dbReference type="PROSITE" id="PS50104"/>
    </source>
</evidence>
<protein>
    <recommendedName>
        <fullName evidence="5">TIR domain-containing protein</fullName>
    </recommendedName>
</protein>
<dbReference type="PANTHER" id="PTHR11017">
    <property type="entry name" value="LEUCINE-RICH REPEAT-CONTAINING PROTEIN"/>
    <property type="match status" value="1"/>
</dbReference>
<dbReference type="InterPro" id="IPR042197">
    <property type="entry name" value="Apaf_helical"/>
</dbReference>
<evidence type="ECO:0000256" key="2">
    <source>
        <dbReference type="ARBA" id="ARBA00022737"/>
    </source>
</evidence>
<dbReference type="EMBL" id="JAJFAZ020000002">
    <property type="protein sequence ID" value="KAI5342816.1"/>
    <property type="molecule type" value="Genomic_DNA"/>
</dbReference>
<keyword evidence="1" id="KW-0433">Leucine-rich repeat</keyword>
<organism evidence="6 7">
    <name type="scientific">Prunus dulcis</name>
    <name type="common">Almond</name>
    <name type="synonym">Amygdalus dulcis</name>
    <dbReference type="NCBI Taxonomy" id="3755"/>
    <lineage>
        <taxon>Eukaryota</taxon>
        <taxon>Viridiplantae</taxon>
        <taxon>Streptophyta</taxon>
        <taxon>Embryophyta</taxon>
        <taxon>Tracheophyta</taxon>
        <taxon>Spermatophyta</taxon>
        <taxon>Magnoliopsida</taxon>
        <taxon>eudicotyledons</taxon>
        <taxon>Gunneridae</taxon>
        <taxon>Pentapetalae</taxon>
        <taxon>rosids</taxon>
        <taxon>fabids</taxon>
        <taxon>Rosales</taxon>
        <taxon>Rosaceae</taxon>
        <taxon>Amygdaloideae</taxon>
        <taxon>Amygdaleae</taxon>
        <taxon>Prunus</taxon>
    </lineage>
</organism>
<dbReference type="GO" id="GO:0006952">
    <property type="term" value="P:defense response"/>
    <property type="evidence" value="ECO:0007669"/>
    <property type="project" value="InterPro"/>
</dbReference>
<evidence type="ECO:0000256" key="1">
    <source>
        <dbReference type="ARBA" id="ARBA00022614"/>
    </source>
</evidence>
<dbReference type="PRINTS" id="PR00364">
    <property type="entry name" value="DISEASERSIST"/>
</dbReference>
<dbReference type="SMART" id="SM00255">
    <property type="entry name" value="TIR"/>
    <property type="match status" value="1"/>
</dbReference>
<dbReference type="PANTHER" id="PTHR11017:SF587">
    <property type="entry name" value="NB-ARC DOMAIN PROTEIN"/>
    <property type="match status" value="1"/>
</dbReference>
<evidence type="ECO:0000313" key="6">
    <source>
        <dbReference type="EMBL" id="KAI5342816.1"/>
    </source>
</evidence>
<dbReference type="Pfam" id="PF00931">
    <property type="entry name" value="NB-ARC"/>
    <property type="match status" value="1"/>
</dbReference>
<dbReference type="InterPro" id="IPR032675">
    <property type="entry name" value="LRR_dom_sf"/>
</dbReference>
<dbReference type="InterPro" id="IPR035897">
    <property type="entry name" value="Toll_tir_struct_dom_sf"/>
</dbReference>
<keyword evidence="3" id="KW-0611">Plant defense</keyword>
<dbReference type="GO" id="GO:0007165">
    <property type="term" value="P:signal transduction"/>
    <property type="evidence" value="ECO:0007669"/>
    <property type="project" value="InterPro"/>
</dbReference>
<sequence length="1137" mass="128159">MAPLANQQGHPSFSSSTTTNFLTHDPWTYDVFLSFRGKDTRTNFTDHLYKALSDKGIYTFIDRELIGGEKISPSLLKAIEESRISLIVFSKNYASSRWCLDELVEILRCKTSTKQIVWPIFYKVDPSHVRNQTNSFGDAFADINCRFKDSTEKVQRWRSALRQAASLKGYTCKAGESEATFINHIVEEILIVVLNRTFWNVAKYPVGIQSHVQDVEMLVDVGGNGRFMVGIWGASGIGKTAIAKAIWNEIAHKFEGSCFLPNVRENSMPQYGGLIQLQETLLQEILGGKKLKIASTDKGISIIHKLLRLKKILLILDDVNQLEQLDNLAGVGWFGEGSRVIITTQDSGLLKCHGIELIYEVQKLFDYQPLELFSLNAFGINEPPNDYLELAQRAIDYAQGLPLAITLLGSHLRNKGIHRWQTILDGYEGEPYLGIQKILRKSYDALENSMQQVFLDIACFFKGEDKDYVIQVLRSCKQKVSQDCIEVLVEKAIISIECNRIWMHDLLEKMGKDIVHEECPIEPGKCSRLWFHEDVYHVLTGNTGTGKIKGIMMEFPKPNAITLNATSFSGMDNLEIFINRNAILSGHIKYLPNDLRFLDWGQCQLRSLPSKFYAMHLAVFNMPCGSMRKLQKFKVDDSVGLLDKLVELNLDGCVKLTRFATTLRLKSLERLCLRNCGRLESFPEIEDKLESLVILNIGESGIRGLPSSVAYLTGITFMSAGYCDNLTFTSLRSIYGLQRLTTFGDKVNSDSNISLALPKLVFFNLQGCNLSESNFVLPLDCLFTFTFLDLSGNNFIRYPRGINKFVNLWFLRLNGCKGLQEIPELLRPSVDRVLLPNCTSLEKISKLPQGSRWLDLVNCHRLGGYEITENILLNEVPHSAFEIILRGNAFPKWVSCCKSATVCRYPDVEDKEEYMGGCEFSFEIPPNLERETSRLVLCVSYHYPYFDDAKILINGKLVNEIWIGETSATEIEDTHVWLKCVPLLDPQKLRVGEEPMHLQQGNMCQVIFHLQGAGPIPVISCGVHLLGHQVADVSGSAMAVDDDITMNGSTSCVGKRPPVLDIAAVDDHDHQEQSLCSSSEPADHPKRRHIFWLPFFTDFLAFFSFDSKINFHLNSSPSAARLALASDQVILSLRCQC</sequence>
<dbReference type="Gene3D" id="3.40.50.300">
    <property type="entry name" value="P-loop containing nucleotide triphosphate hydrolases"/>
    <property type="match status" value="1"/>
</dbReference>
<reference evidence="6 7" key="1">
    <citation type="journal article" date="2022" name="G3 (Bethesda)">
        <title>Whole-genome sequence and methylome profiling of the almond [Prunus dulcis (Mill.) D.A. Webb] cultivar 'Nonpareil'.</title>
        <authorList>
            <person name="D'Amico-Willman K.M."/>
            <person name="Ouma W.Z."/>
            <person name="Meulia T."/>
            <person name="Sideli G.M."/>
            <person name="Gradziel T.M."/>
            <person name="Fresnedo-Ramirez J."/>
        </authorList>
    </citation>
    <scope>NUCLEOTIDE SEQUENCE [LARGE SCALE GENOMIC DNA]</scope>
    <source>
        <strain evidence="6">Clone GOH B32 T37-40</strain>
    </source>
</reference>
<name>A0AAD4ZEN8_PRUDU</name>
<dbReference type="InterPro" id="IPR002182">
    <property type="entry name" value="NB-ARC"/>
</dbReference>
<evidence type="ECO:0000313" key="7">
    <source>
        <dbReference type="Proteomes" id="UP001054821"/>
    </source>
</evidence>
<dbReference type="PROSITE" id="PS50104">
    <property type="entry name" value="TIR"/>
    <property type="match status" value="1"/>
</dbReference>
<dbReference type="GO" id="GO:0043531">
    <property type="term" value="F:ADP binding"/>
    <property type="evidence" value="ECO:0007669"/>
    <property type="project" value="InterPro"/>
</dbReference>
<evidence type="ECO:0000256" key="4">
    <source>
        <dbReference type="ARBA" id="ARBA00023027"/>
    </source>
</evidence>
<feature type="domain" description="TIR" evidence="5">
    <location>
        <begin position="27"/>
        <end position="193"/>
    </location>
</feature>
<dbReference type="Proteomes" id="UP001054821">
    <property type="component" value="Chromosome 2"/>
</dbReference>
<dbReference type="AlphaFoldDB" id="A0AAD4ZEN8"/>
<keyword evidence="7" id="KW-1185">Reference proteome</keyword>
<gene>
    <name evidence="6" type="ORF">L3X38_010692</name>
</gene>
<dbReference type="Pfam" id="PF01582">
    <property type="entry name" value="TIR"/>
    <property type="match status" value="1"/>
</dbReference>
<evidence type="ECO:0000256" key="3">
    <source>
        <dbReference type="ARBA" id="ARBA00022821"/>
    </source>
</evidence>
<dbReference type="SUPFAM" id="SSF52058">
    <property type="entry name" value="L domain-like"/>
    <property type="match status" value="1"/>
</dbReference>
<dbReference type="Gene3D" id="1.10.8.430">
    <property type="entry name" value="Helical domain of apoptotic protease-activating factors"/>
    <property type="match status" value="1"/>
</dbReference>
<keyword evidence="2" id="KW-0677">Repeat</keyword>
<comment type="caution">
    <text evidence="6">The sequence shown here is derived from an EMBL/GenBank/DDBJ whole genome shotgun (WGS) entry which is preliminary data.</text>
</comment>
<dbReference type="SUPFAM" id="SSF52540">
    <property type="entry name" value="P-loop containing nucleoside triphosphate hydrolases"/>
    <property type="match status" value="1"/>
</dbReference>
<accession>A0AAD4ZEN8</accession>
<keyword evidence="4" id="KW-0520">NAD</keyword>
<dbReference type="SUPFAM" id="SSF52200">
    <property type="entry name" value="Toll/Interleukin receptor TIR domain"/>
    <property type="match status" value="1"/>
</dbReference>
<dbReference type="InterPro" id="IPR027417">
    <property type="entry name" value="P-loop_NTPase"/>
</dbReference>